<feature type="region of interest" description="Disordered" evidence="1">
    <location>
        <begin position="1"/>
        <end position="277"/>
    </location>
</feature>
<name>A0A6J4UY27_9BACT</name>
<evidence type="ECO:0000256" key="1">
    <source>
        <dbReference type="SAM" id="MobiDB-lite"/>
    </source>
</evidence>
<dbReference type="GO" id="GO:0016829">
    <property type="term" value="F:lyase activity"/>
    <property type="evidence" value="ECO:0007669"/>
    <property type="project" value="UniProtKB-KW"/>
</dbReference>
<reference evidence="2" key="1">
    <citation type="submission" date="2020-02" db="EMBL/GenBank/DDBJ databases">
        <authorList>
            <person name="Meier V. D."/>
        </authorList>
    </citation>
    <scope>NUCLEOTIDE SEQUENCE</scope>
    <source>
        <strain evidence="2">AVDCRST_MAG33</strain>
    </source>
</reference>
<feature type="compositionally biased region" description="Basic and acidic residues" evidence="1">
    <location>
        <begin position="87"/>
        <end position="99"/>
    </location>
</feature>
<evidence type="ECO:0000313" key="2">
    <source>
        <dbReference type="EMBL" id="CAA9563717.1"/>
    </source>
</evidence>
<feature type="compositionally biased region" description="Basic residues" evidence="1">
    <location>
        <begin position="71"/>
        <end position="82"/>
    </location>
</feature>
<dbReference type="EMBL" id="CADCWK010000204">
    <property type="protein sequence ID" value="CAA9563717.1"/>
    <property type="molecule type" value="Genomic_DNA"/>
</dbReference>
<feature type="compositionally biased region" description="Basic residues" evidence="1">
    <location>
        <begin position="157"/>
        <end position="172"/>
    </location>
</feature>
<feature type="compositionally biased region" description="Basic and acidic residues" evidence="1">
    <location>
        <begin position="173"/>
        <end position="182"/>
    </location>
</feature>
<feature type="compositionally biased region" description="Low complexity" evidence="1">
    <location>
        <begin position="140"/>
        <end position="154"/>
    </location>
</feature>
<sequence length="277" mass="30535">DPAGPRGLGRARRQGDGPVERGPGARRAGLRSDAAGRPHQRGRLGAGLPGPDRPVRGNVGGDRPDRAAAGPRRRRHRLRRPSTRPARGRDREGPPDRPGGHRRGGVSAARCRRDRPRQRPDRGAGLRSRGPRRRARDADAVTGRPGRVGRALPRTPHPPHPRRAARCRPRRRAAGDRRTVRGDRRHGRFPAGLRGLPVDGVRRQVVHPPVPDRRLQRGLLAVGGGDRLGRPRGGGAGRGRRRRTRRRHHRRPDDRRGQRSPRPPDAGHGVGRRGPTM</sequence>
<keyword evidence="2" id="KW-0456">Lyase</keyword>
<protein>
    <submittedName>
        <fullName evidence="2">Similar to citrate lyase beta chain, 2</fullName>
    </submittedName>
</protein>
<feature type="compositionally biased region" description="Basic residues" evidence="1">
    <location>
        <begin position="100"/>
        <end position="116"/>
    </location>
</feature>
<proteinExistence type="predicted"/>
<organism evidence="2">
    <name type="scientific">uncultured Thermomicrobiales bacterium</name>
    <dbReference type="NCBI Taxonomy" id="1645740"/>
    <lineage>
        <taxon>Bacteria</taxon>
        <taxon>Pseudomonadati</taxon>
        <taxon>Thermomicrobiota</taxon>
        <taxon>Thermomicrobia</taxon>
        <taxon>Thermomicrobiales</taxon>
        <taxon>environmental samples</taxon>
    </lineage>
</organism>
<dbReference type="AlphaFoldDB" id="A0A6J4UY27"/>
<feature type="compositionally biased region" description="Gly residues" evidence="1">
    <location>
        <begin position="221"/>
        <end position="237"/>
    </location>
</feature>
<feature type="compositionally biased region" description="Basic residues" evidence="1">
    <location>
        <begin position="238"/>
        <end position="250"/>
    </location>
</feature>
<feature type="non-terminal residue" evidence="2">
    <location>
        <position position="277"/>
    </location>
</feature>
<gene>
    <name evidence="2" type="ORF">AVDCRST_MAG33-1885</name>
</gene>
<feature type="non-terminal residue" evidence="2">
    <location>
        <position position="1"/>
    </location>
</feature>
<accession>A0A6J4UY27</accession>